<dbReference type="SMART" id="SM00479">
    <property type="entry name" value="EXOIII"/>
    <property type="match status" value="1"/>
</dbReference>
<gene>
    <name evidence="7" type="ORF">ZYGR_0AS01290</name>
</gene>
<dbReference type="InterPro" id="IPR013520">
    <property type="entry name" value="Ribonucl_H"/>
</dbReference>
<dbReference type="EMBL" id="BDGX01000045">
    <property type="protein sequence ID" value="GAV54806.1"/>
    <property type="molecule type" value="Genomic_DNA"/>
</dbReference>
<dbReference type="CDD" id="cd06135">
    <property type="entry name" value="Orn"/>
    <property type="match status" value="1"/>
</dbReference>
<dbReference type="PANTHER" id="PTHR11046">
    <property type="entry name" value="OLIGORIBONUCLEASE, MITOCHONDRIAL"/>
    <property type="match status" value="1"/>
</dbReference>
<dbReference type="AlphaFoldDB" id="A0A1Q3AGA7"/>
<dbReference type="Proteomes" id="UP000187013">
    <property type="component" value="Unassembled WGS sequence"/>
</dbReference>
<dbReference type="InterPro" id="IPR036397">
    <property type="entry name" value="RNaseH_sf"/>
</dbReference>
<feature type="region of interest" description="Disordered" evidence="5">
    <location>
        <begin position="218"/>
        <end position="252"/>
    </location>
</feature>
<name>A0A1Q3AGA7_ZYGRO</name>
<dbReference type="Pfam" id="PF00929">
    <property type="entry name" value="RNase_T"/>
    <property type="match status" value="1"/>
</dbReference>
<evidence type="ECO:0000256" key="2">
    <source>
        <dbReference type="ARBA" id="ARBA00022722"/>
    </source>
</evidence>
<proteinExistence type="inferred from homology"/>
<evidence type="ECO:0000256" key="5">
    <source>
        <dbReference type="SAM" id="MobiDB-lite"/>
    </source>
</evidence>
<feature type="compositionally biased region" description="Basic and acidic residues" evidence="5">
    <location>
        <begin position="241"/>
        <end position="252"/>
    </location>
</feature>
<dbReference type="SUPFAM" id="SSF53098">
    <property type="entry name" value="Ribonuclease H-like"/>
    <property type="match status" value="1"/>
</dbReference>
<keyword evidence="4" id="KW-0269">Exonuclease</keyword>
<evidence type="ECO:0000313" key="8">
    <source>
        <dbReference type="Proteomes" id="UP000187013"/>
    </source>
</evidence>
<dbReference type="PANTHER" id="PTHR11046:SF0">
    <property type="entry name" value="OLIGORIBONUCLEASE, MITOCHONDRIAL"/>
    <property type="match status" value="1"/>
</dbReference>
<keyword evidence="3" id="KW-0378">Hydrolase</keyword>
<sequence length="252" mass="29049">MMLSILCAARTASRRYLGSLYRPSNPYLSKMSETRSIWKPLVWIDCEMTGLNHNSDRIIEICCIITDGRLSVVDNNCYESVIHCDKSTLDQMGPWCVEHHGSSGLTQRVLESDKTREQVEEELLQFIKKYVPEPRTGLLSGNSIHMDRLFMLKDFPRVLEHLHYRIVDVSTIMEVSFRHNPGLASQQPKKAGAHTAKQDILESIQQLRWYMDNYFKPPEGSDTLDKRTISEASGEDTQQLEGERDSKRTRQE</sequence>
<organism evidence="7 8">
    <name type="scientific">Zygosaccharomyces rouxii</name>
    <dbReference type="NCBI Taxonomy" id="4956"/>
    <lineage>
        <taxon>Eukaryota</taxon>
        <taxon>Fungi</taxon>
        <taxon>Dikarya</taxon>
        <taxon>Ascomycota</taxon>
        <taxon>Saccharomycotina</taxon>
        <taxon>Saccharomycetes</taxon>
        <taxon>Saccharomycetales</taxon>
        <taxon>Saccharomycetaceae</taxon>
        <taxon>Zygosaccharomyces</taxon>
    </lineage>
</organism>
<dbReference type="FunFam" id="3.30.420.10:FF:000003">
    <property type="entry name" value="Oligoribonuclease"/>
    <property type="match status" value="1"/>
</dbReference>
<dbReference type="Gene3D" id="3.30.420.10">
    <property type="entry name" value="Ribonuclease H-like superfamily/Ribonuclease H"/>
    <property type="match status" value="1"/>
</dbReference>
<dbReference type="GO" id="GO:0005739">
    <property type="term" value="C:mitochondrion"/>
    <property type="evidence" value="ECO:0007669"/>
    <property type="project" value="TreeGrafter"/>
</dbReference>
<protein>
    <recommendedName>
        <fullName evidence="6">Exonuclease domain-containing protein</fullName>
    </recommendedName>
</protein>
<comment type="similarity">
    <text evidence="1">Belongs to the oligoribonuclease family.</text>
</comment>
<evidence type="ECO:0000256" key="4">
    <source>
        <dbReference type="ARBA" id="ARBA00022839"/>
    </source>
</evidence>
<dbReference type="InterPro" id="IPR012337">
    <property type="entry name" value="RNaseH-like_sf"/>
</dbReference>
<keyword evidence="2" id="KW-0540">Nuclease</keyword>
<dbReference type="NCBIfam" id="NF003765">
    <property type="entry name" value="PRK05359.1"/>
    <property type="match status" value="1"/>
</dbReference>
<evidence type="ECO:0000256" key="1">
    <source>
        <dbReference type="ARBA" id="ARBA00009921"/>
    </source>
</evidence>
<accession>A0A1Q3AGA7</accession>
<dbReference type="GO" id="GO:0003676">
    <property type="term" value="F:nucleic acid binding"/>
    <property type="evidence" value="ECO:0007669"/>
    <property type="project" value="InterPro"/>
</dbReference>
<evidence type="ECO:0000259" key="6">
    <source>
        <dbReference type="SMART" id="SM00479"/>
    </source>
</evidence>
<evidence type="ECO:0000256" key="3">
    <source>
        <dbReference type="ARBA" id="ARBA00022801"/>
    </source>
</evidence>
<comment type="caution">
    <text evidence="7">The sequence shown here is derived from an EMBL/GenBank/DDBJ whole genome shotgun (WGS) entry which is preliminary data.</text>
</comment>
<evidence type="ECO:0000313" key="7">
    <source>
        <dbReference type="EMBL" id="GAV54806.1"/>
    </source>
</evidence>
<feature type="domain" description="Exonuclease" evidence="6">
    <location>
        <begin position="40"/>
        <end position="216"/>
    </location>
</feature>
<dbReference type="GO" id="GO:0000175">
    <property type="term" value="F:3'-5'-RNA exonuclease activity"/>
    <property type="evidence" value="ECO:0007669"/>
    <property type="project" value="InterPro"/>
</dbReference>
<dbReference type="InterPro" id="IPR022894">
    <property type="entry name" value="Oligoribonuclease"/>
</dbReference>
<dbReference type="OrthoDB" id="270189at2759"/>
<reference evidence="7 8" key="1">
    <citation type="submission" date="2016-08" db="EMBL/GenBank/DDBJ databases">
        <title>Draft genome sequence of allopolyploid Zygosaccharomyces rouxii.</title>
        <authorList>
            <person name="Watanabe J."/>
            <person name="Uehara K."/>
            <person name="Mogi Y."/>
            <person name="Tsukioka Y."/>
        </authorList>
    </citation>
    <scope>NUCLEOTIDE SEQUENCE [LARGE SCALE GENOMIC DNA]</scope>
    <source>
        <strain evidence="7 8">NBRC 110957</strain>
    </source>
</reference>